<proteinExistence type="predicted"/>
<organism evidence="1 2">
    <name type="scientific">Salinarimonas ramus</name>
    <dbReference type="NCBI Taxonomy" id="690164"/>
    <lineage>
        <taxon>Bacteria</taxon>
        <taxon>Pseudomonadati</taxon>
        <taxon>Pseudomonadota</taxon>
        <taxon>Alphaproteobacteria</taxon>
        <taxon>Hyphomicrobiales</taxon>
        <taxon>Salinarimonadaceae</taxon>
        <taxon>Salinarimonas</taxon>
    </lineage>
</organism>
<reference evidence="1 2" key="1">
    <citation type="journal article" date="2014" name="Int. J. Syst. Evol. Microbiol.">
        <title>Complete genome sequence of Corynebacterium casei LMG S-19264T (=DSM 44701T), isolated from a smear-ripened cheese.</title>
        <authorList>
            <consortium name="US DOE Joint Genome Institute (JGI-PGF)"/>
            <person name="Walter F."/>
            <person name="Albersmeier A."/>
            <person name="Kalinowski J."/>
            <person name="Ruckert C."/>
        </authorList>
    </citation>
    <scope>NUCLEOTIDE SEQUENCE [LARGE SCALE GENOMIC DNA]</scope>
    <source>
        <strain evidence="1 2">CGMCC 1.9161</strain>
    </source>
</reference>
<dbReference type="EMBL" id="BMMF01000002">
    <property type="protein sequence ID" value="GGK23610.1"/>
    <property type="molecule type" value="Genomic_DNA"/>
</dbReference>
<accession>A0A917Q4C8</accession>
<evidence type="ECO:0008006" key="3">
    <source>
        <dbReference type="Google" id="ProtNLM"/>
    </source>
</evidence>
<name>A0A917Q4C8_9HYPH</name>
<comment type="caution">
    <text evidence="1">The sequence shown here is derived from an EMBL/GenBank/DDBJ whole genome shotgun (WGS) entry which is preliminary data.</text>
</comment>
<sequence length="212" mass="23230">MGEQAHSYAIETLDLAREDSRILPAGHTLIVHADNERDLALARRAIQALDRGAVPGRAARRAERIERLVEVLIAEEPLSQVEADLETDNAALRARYLETVPTLTAADLHLVAGSEAANRSALAAGWKKDGRVFAVSHKGVDRFPAFQFSDGRPRPEIKRILLALPRELTSWQIALWFASGNGWLGDRTPQESLSDIEAVVQAAARMREATVG</sequence>
<evidence type="ECO:0000313" key="1">
    <source>
        <dbReference type="EMBL" id="GGK23610.1"/>
    </source>
</evidence>
<evidence type="ECO:0000313" key="2">
    <source>
        <dbReference type="Proteomes" id="UP000600449"/>
    </source>
</evidence>
<dbReference type="AlphaFoldDB" id="A0A917Q4C8"/>
<protein>
    <recommendedName>
        <fullName evidence="3">DUF2384 domain-containing protein</fullName>
    </recommendedName>
</protein>
<gene>
    <name evidence="1" type="ORF">GCM10011322_07880</name>
</gene>
<dbReference type="Proteomes" id="UP000600449">
    <property type="component" value="Unassembled WGS sequence"/>
</dbReference>
<keyword evidence="2" id="KW-1185">Reference proteome</keyword>